<dbReference type="Pfam" id="PF02214">
    <property type="entry name" value="BTB_2"/>
    <property type="match status" value="1"/>
</dbReference>
<name>A0ABR3RMJ4_9PLEO</name>
<feature type="domain" description="BTB" evidence="2">
    <location>
        <begin position="74"/>
        <end position="181"/>
    </location>
</feature>
<sequence>MQGLVDSQPFLFLTFSSPSSFAHIAIMVTHHDDLERHFARLASSSPTFTRSQQANLPSPDLSPNSQSMEPGYPSIITLDIAGRLFKVSTDTLIAESGLFQRQLSAHYNWTPQRDGTYFLDVDSDLFAHLLAFMRRSTNFPLFWTKDQGFDYNLYQRLQAEAEYFQMDSLYSWIKDKRYLEAITIRTYKPEKRDLKDITHERINGNMSEDWSYIPRVHKTYVCPREIRCHYGNRDACGRACREYQGDADTDYDEEEYVEVVSVRREIVFDEKACQMA</sequence>
<dbReference type="Proteomes" id="UP001521222">
    <property type="component" value="Unassembled WGS sequence"/>
</dbReference>
<evidence type="ECO:0000259" key="2">
    <source>
        <dbReference type="SMART" id="SM00225"/>
    </source>
</evidence>
<dbReference type="InterPro" id="IPR003131">
    <property type="entry name" value="T1-type_BTB"/>
</dbReference>
<evidence type="ECO:0000256" key="1">
    <source>
        <dbReference type="SAM" id="MobiDB-lite"/>
    </source>
</evidence>
<dbReference type="InterPro" id="IPR045068">
    <property type="entry name" value="BACURD1-3"/>
</dbReference>
<reference evidence="3 4" key="1">
    <citation type="submission" date="2024-02" db="EMBL/GenBank/DDBJ databases">
        <title>De novo assembly and annotation of 12 fungi associated with fruit tree decline syndrome in Ontario, Canada.</title>
        <authorList>
            <person name="Sulman M."/>
            <person name="Ellouze W."/>
            <person name="Ilyukhin E."/>
        </authorList>
    </citation>
    <scope>NUCLEOTIDE SEQUENCE [LARGE SCALE GENOMIC DNA]</scope>
    <source>
        <strain evidence="3 4">M97-236</strain>
    </source>
</reference>
<dbReference type="PANTHER" id="PTHR11145:SF8">
    <property type="entry name" value="RE57120P"/>
    <property type="match status" value="1"/>
</dbReference>
<dbReference type="SUPFAM" id="SSF54695">
    <property type="entry name" value="POZ domain"/>
    <property type="match status" value="1"/>
</dbReference>
<dbReference type="Gene3D" id="3.30.710.10">
    <property type="entry name" value="Potassium Channel Kv1.1, Chain A"/>
    <property type="match status" value="1"/>
</dbReference>
<accession>A0ABR3RMJ4</accession>
<gene>
    <name evidence="3" type="ORF">SLS59_003295</name>
</gene>
<organism evidence="3 4">
    <name type="scientific">Nothophoma quercina</name>
    <dbReference type="NCBI Taxonomy" id="749835"/>
    <lineage>
        <taxon>Eukaryota</taxon>
        <taxon>Fungi</taxon>
        <taxon>Dikarya</taxon>
        <taxon>Ascomycota</taxon>
        <taxon>Pezizomycotina</taxon>
        <taxon>Dothideomycetes</taxon>
        <taxon>Pleosporomycetidae</taxon>
        <taxon>Pleosporales</taxon>
        <taxon>Pleosporineae</taxon>
        <taxon>Didymellaceae</taxon>
        <taxon>Nothophoma</taxon>
    </lineage>
</organism>
<protein>
    <recommendedName>
        <fullName evidence="2">BTB domain-containing protein</fullName>
    </recommendedName>
</protein>
<dbReference type="PANTHER" id="PTHR11145">
    <property type="entry name" value="BTB/POZ DOMAIN-CONTAINING ADAPTER FOR CUL3-MEDIATED RHOA DEGRADATION PROTEIN FAMILY MEMBER"/>
    <property type="match status" value="1"/>
</dbReference>
<comment type="caution">
    <text evidence="3">The sequence shown here is derived from an EMBL/GenBank/DDBJ whole genome shotgun (WGS) entry which is preliminary data.</text>
</comment>
<evidence type="ECO:0000313" key="3">
    <source>
        <dbReference type="EMBL" id="KAL1605493.1"/>
    </source>
</evidence>
<dbReference type="InterPro" id="IPR011333">
    <property type="entry name" value="SKP1/BTB/POZ_sf"/>
</dbReference>
<evidence type="ECO:0000313" key="4">
    <source>
        <dbReference type="Proteomes" id="UP001521222"/>
    </source>
</evidence>
<dbReference type="SMART" id="SM00225">
    <property type="entry name" value="BTB"/>
    <property type="match status" value="1"/>
</dbReference>
<dbReference type="EMBL" id="JAKIXB020000009">
    <property type="protein sequence ID" value="KAL1605493.1"/>
    <property type="molecule type" value="Genomic_DNA"/>
</dbReference>
<proteinExistence type="predicted"/>
<dbReference type="InterPro" id="IPR000210">
    <property type="entry name" value="BTB/POZ_dom"/>
</dbReference>
<keyword evidence="4" id="KW-1185">Reference proteome</keyword>
<feature type="region of interest" description="Disordered" evidence="1">
    <location>
        <begin position="46"/>
        <end position="66"/>
    </location>
</feature>